<reference evidence="2 3" key="1">
    <citation type="submission" date="2013-12" db="EMBL/GenBank/DDBJ databases">
        <authorList>
            <consortium name="DOE Joint Genome Institute"/>
            <person name="Eisen J."/>
            <person name="Huntemann M."/>
            <person name="Han J."/>
            <person name="Chen A."/>
            <person name="Kyrpides N."/>
            <person name="Mavromatis K."/>
            <person name="Markowitz V."/>
            <person name="Palaniappan K."/>
            <person name="Ivanova N."/>
            <person name="Schaumberg A."/>
            <person name="Pati A."/>
            <person name="Liolios K."/>
            <person name="Nordberg H.P."/>
            <person name="Cantor M.N."/>
            <person name="Hua S.X."/>
            <person name="Woyke T."/>
        </authorList>
    </citation>
    <scope>NUCLEOTIDE SEQUENCE [LARGE SCALE GENOMIC DNA]</scope>
    <source>
        <strain evidence="3">DSM 19437</strain>
    </source>
</reference>
<name>W0F822_9BACT</name>
<dbReference type="KEGG" id="nso:NIASO_09120"/>
<proteinExistence type="predicted"/>
<dbReference type="InterPro" id="IPR022385">
    <property type="entry name" value="Rhs_assc_core"/>
</dbReference>
<dbReference type="Proteomes" id="UP000003586">
    <property type="component" value="Chromosome"/>
</dbReference>
<keyword evidence="3" id="KW-1185">Reference proteome</keyword>
<dbReference type="NCBIfam" id="TIGR03696">
    <property type="entry name" value="Rhs_assc_core"/>
    <property type="match status" value="1"/>
</dbReference>
<dbReference type="eggNOG" id="COG3209">
    <property type="taxonomic scope" value="Bacteria"/>
</dbReference>
<dbReference type="EMBL" id="CP007035">
    <property type="protein sequence ID" value="AHF17516.1"/>
    <property type="molecule type" value="Genomic_DNA"/>
</dbReference>
<dbReference type="HOGENOM" id="CLU_2155665_0_0_10"/>
<protein>
    <recommendedName>
        <fullName evidence="4">Type IV secretion protein Rhs</fullName>
    </recommendedName>
</protein>
<dbReference type="STRING" id="929713.NIASO_09120"/>
<gene>
    <name evidence="2" type="ORF">NIASO_09120</name>
</gene>
<evidence type="ECO:0000256" key="1">
    <source>
        <dbReference type="SAM" id="MobiDB-lite"/>
    </source>
</evidence>
<organism evidence="2 3">
    <name type="scientific">Niabella soli DSM 19437</name>
    <dbReference type="NCBI Taxonomy" id="929713"/>
    <lineage>
        <taxon>Bacteria</taxon>
        <taxon>Pseudomonadati</taxon>
        <taxon>Bacteroidota</taxon>
        <taxon>Chitinophagia</taxon>
        <taxon>Chitinophagales</taxon>
        <taxon>Chitinophagaceae</taxon>
        <taxon>Niabella</taxon>
    </lineage>
</organism>
<accession>W0F822</accession>
<dbReference type="RefSeq" id="WP_008584410.1">
    <property type="nucleotide sequence ID" value="NZ_CP007035.1"/>
</dbReference>
<evidence type="ECO:0000313" key="3">
    <source>
        <dbReference type="Proteomes" id="UP000003586"/>
    </source>
</evidence>
<sequence>MDEDTALAYNRFRYYDNESGSYINQDPIGLWGGRQLYNYVWNPNNYIDEWGLEGQRWPGQVNRDGSPRQKPGPKTDPNAGQNPTIREWGDDVEKNGGTVIAGEVASPKGSL</sequence>
<evidence type="ECO:0000313" key="2">
    <source>
        <dbReference type="EMBL" id="AHF17516.1"/>
    </source>
</evidence>
<feature type="region of interest" description="Disordered" evidence="1">
    <location>
        <begin position="57"/>
        <end position="111"/>
    </location>
</feature>
<dbReference type="AlphaFoldDB" id="W0F822"/>
<evidence type="ECO:0008006" key="4">
    <source>
        <dbReference type="Google" id="ProtNLM"/>
    </source>
</evidence>
<dbReference type="Gene3D" id="2.180.10.10">
    <property type="entry name" value="RHS repeat-associated core"/>
    <property type="match status" value="1"/>
</dbReference>